<evidence type="ECO:0000259" key="6">
    <source>
        <dbReference type="PROSITE" id="PS50977"/>
    </source>
</evidence>
<evidence type="ECO:0000313" key="8">
    <source>
        <dbReference type="Proteomes" id="UP001500653"/>
    </source>
</evidence>
<dbReference type="InterPro" id="IPR009057">
    <property type="entry name" value="Homeodomain-like_sf"/>
</dbReference>
<dbReference type="SUPFAM" id="SSF48498">
    <property type="entry name" value="Tetracyclin repressor-like, C-terminal domain"/>
    <property type="match status" value="1"/>
</dbReference>
<keyword evidence="3" id="KW-0804">Transcription</keyword>
<reference evidence="7 8" key="1">
    <citation type="journal article" date="2019" name="Int. J. Syst. Evol. Microbiol.">
        <title>The Global Catalogue of Microorganisms (GCM) 10K type strain sequencing project: providing services to taxonomists for standard genome sequencing and annotation.</title>
        <authorList>
            <consortium name="The Broad Institute Genomics Platform"/>
            <consortium name="The Broad Institute Genome Sequencing Center for Infectious Disease"/>
            <person name="Wu L."/>
            <person name="Ma J."/>
        </authorList>
    </citation>
    <scope>NUCLEOTIDE SEQUENCE [LARGE SCALE GENOMIC DNA]</scope>
    <source>
        <strain evidence="7 8">JCM 13023</strain>
    </source>
</reference>
<gene>
    <name evidence="7" type="ORF">GCM10009676_06030</name>
</gene>
<feature type="domain" description="HTH tetR-type" evidence="6">
    <location>
        <begin position="52"/>
        <end position="112"/>
    </location>
</feature>
<dbReference type="PANTHER" id="PTHR30055">
    <property type="entry name" value="HTH-TYPE TRANSCRIPTIONAL REGULATOR RUTR"/>
    <property type="match status" value="1"/>
</dbReference>
<dbReference type="Proteomes" id="UP001500653">
    <property type="component" value="Unassembled WGS sequence"/>
</dbReference>
<comment type="caution">
    <text evidence="7">The sequence shown here is derived from an EMBL/GenBank/DDBJ whole genome shotgun (WGS) entry which is preliminary data.</text>
</comment>
<dbReference type="EMBL" id="BAAALN010000002">
    <property type="protein sequence ID" value="GAA1226734.1"/>
    <property type="molecule type" value="Genomic_DNA"/>
</dbReference>
<dbReference type="Pfam" id="PF00440">
    <property type="entry name" value="TetR_N"/>
    <property type="match status" value="1"/>
</dbReference>
<evidence type="ECO:0000313" key="7">
    <source>
        <dbReference type="EMBL" id="GAA1226734.1"/>
    </source>
</evidence>
<dbReference type="PROSITE" id="PS50977">
    <property type="entry name" value="HTH_TETR_2"/>
    <property type="match status" value="1"/>
</dbReference>
<keyword evidence="2 4" id="KW-0238">DNA-binding</keyword>
<protein>
    <submittedName>
        <fullName evidence="7">TetR/AcrR family transcriptional regulator</fullName>
    </submittedName>
</protein>
<name>A0ABN1VXQ0_9PSEU</name>
<feature type="DNA-binding region" description="H-T-H motif" evidence="4">
    <location>
        <begin position="75"/>
        <end position="94"/>
    </location>
</feature>
<proteinExistence type="predicted"/>
<dbReference type="Pfam" id="PF16859">
    <property type="entry name" value="TetR_C_11"/>
    <property type="match status" value="1"/>
</dbReference>
<feature type="region of interest" description="Disordered" evidence="5">
    <location>
        <begin position="1"/>
        <end position="25"/>
    </location>
</feature>
<keyword evidence="8" id="KW-1185">Reference proteome</keyword>
<evidence type="ECO:0000256" key="2">
    <source>
        <dbReference type="ARBA" id="ARBA00023125"/>
    </source>
</evidence>
<evidence type="ECO:0000256" key="5">
    <source>
        <dbReference type="SAM" id="MobiDB-lite"/>
    </source>
</evidence>
<dbReference type="InterPro" id="IPR011075">
    <property type="entry name" value="TetR_C"/>
</dbReference>
<keyword evidence="1" id="KW-0805">Transcription regulation</keyword>
<evidence type="ECO:0000256" key="3">
    <source>
        <dbReference type="ARBA" id="ARBA00023163"/>
    </source>
</evidence>
<dbReference type="Gene3D" id="1.10.10.60">
    <property type="entry name" value="Homeodomain-like"/>
    <property type="match status" value="1"/>
</dbReference>
<dbReference type="InterPro" id="IPR050109">
    <property type="entry name" value="HTH-type_TetR-like_transc_reg"/>
</dbReference>
<dbReference type="SUPFAM" id="SSF46689">
    <property type="entry name" value="Homeodomain-like"/>
    <property type="match status" value="1"/>
</dbReference>
<dbReference type="InterPro" id="IPR001647">
    <property type="entry name" value="HTH_TetR"/>
</dbReference>
<dbReference type="PANTHER" id="PTHR30055:SF148">
    <property type="entry name" value="TETR-FAMILY TRANSCRIPTIONAL REGULATOR"/>
    <property type="match status" value="1"/>
</dbReference>
<sequence length="232" mass="25239">MSPSGRILEGSAAGPTARAGPSRSRIVPGPVQCWIGMNEHSDPARTTRRSGEELREAILDAVLCELFERGYTGVTFDGIAHRAHTSKPVIYRRYATRARMVLDALIRHAPADLPSDSAGDLRSDLMALGLALGRRFEQIGITTVRRLIADVDDDLLPQLAELATAPAEQALQRALDAARARGELGPEPLPDRVAMLPLALWHHEMLSIGHVDEAAVADIVDRICLPLLTRRV</sequence>
<dbReference type="InterPro" id="IPR036271">
    <property type="entry name" value="Tet_transcr_reg_TetR-rel_C_sf"/>
</dbReference>
<evidence type="ECO:0000256" key="1">
    <source>
        <dbReference type="ARBA" id="ARBA00023015"/>
    </source>
</evidence>
<dbReference type="Gene3D" id="1.10.357.10">
    <property type="entry name" value="Tetracycline Repressor, domain 2"/>
    <property type="match status" value="1"/>
</dbReference>
<accession>A0ABN1VXQ0</accession>
<evidence type="ECO:0000256" key="4">
    <source>
        <dbReference type="PROSITE-ProRule" id="PRU00335"/>
    </source>
</evidence>
<organism evidence="7 8">
    <name type="scientific">Prauserella halophila</name>
    <dbReference type="NCBI Taxonomy" id="185641"/>
    <lineage>
        <taxon>Bacteria</taxon>
        <taxon>Bacillati</taxon>
        <taxon>Actinomycetota</taxon>
        <taxon>Actinomycetes</taxon>
        <taxon>Pseudonocardiales</taxon>
        <taxon>Pseudonocardiaceae</taxon>
        <taxon>Prauserella</taxon>
    </lineage>
</organism>